<gene>
    <name evidence="1" type="ordered locus">Amet_1351</name>
</gene>
<dbReference type="AlphaFoldDB" id="A6TMY3"/>
<protein>
    <submittedName>
        <fullName evidence="1">Uncharacterized protein</fullName>
    </submittedName>
</protein>
<dbReference type="EMBL" id="CP000724">
    <property type="protein sequence ID" value="ABR47551.1"/>
    <property type="molecule type" value="Genomic_DNA"/>
</dbReference>
<dbReference type="HOGENOM" id="CLU_923279_0_0_9"/>
<dbReference type="STRING" id="293826.Amet_1351"/>
<dbReference type="InterPro" id="IPR029024">
    <property type="entry name" value="TerB-like"/>
</dbReference>
<accession>A6TMY3</accession>
<keyword evidence="2" id="KW-1185">Reference proteome</keyword>
<sequence>MKHQVRAIEEMPQYIKLIYCKLLTYMVDQDRQVNQLKMKELYRIMAKIQLNSKGREVLLEFLTESKNDINTLYNEIHTTLEGQEYNIFRFSLMKDFMIVMGADYIHSAEELELIKNIKKMLSISIEQYEFIEKEYRSDENFLENHLEEEWYQSLIKETIAQGTAIGIPVASLAVIRHCHRSRYVEPTLTDRILGRQKNKELDPGPSIGATLALGVVTYYGVKWILNRHNRQESELRRLTIQEAERLHERAKEYILEDISHLSTEPNLEINLEQTEHDKILGKSVKLITLLEKTLATYHSTKPIVI</sequence>
<dbReference type="Proteomes" id="UP000001572">
    <property type="component" value="Chromosome"/>
</dbReference>
<organism evidence="1 2">
    <name type="scientific">Alkaliphilus metalliredigens (strain QYMF)</name>
    <dbReference type="NCBI Taxonomy" id="293826"/>
    <lineage>
        <taxon>Bacteria</taxon>
        <taxon>Bacillati</taxon>
        <taxon>Bacillota</taxon>
        <taxon>Clostridia</taxon>
        <taxon>Peptostreptococcales</taxon>
        <taxon>Natronincolaceae</taxon>
        <taxon>Alkaliphilus</taxon>
    </lineage>
</organism>
<dbReference type="RefSeq" id="WP_012062592.1">
    <property type="nucleotide sequence ID" value="NC_009633.1"/>
</dbReference>
<evidence type="ECO:0000313" key="1">
    <source>
        <dbReference type="EMBL" id="ABR47551.1"/>
    </source>
</evidence>
<dbReference type="eggNOG" id="COG4103">
    <property type="taxonomic scope" value="Bacteria"/>
</dbReference>
<reference evidence="2" key="1">
    <citation type="journal article" date="2016" name="Genome Announc.">
        <title>Complete genome sequence of Alkaliphilus metalliredigens strain QYMF, an alkaliphilic and metal-reducing bacterium isolated from borax-contaminated leachate ponds.</title>
        <authorList>
            <person name="Hwang C."/>
            <person name="Copeland A."/>
            <person name="Lucas S."/>
            <person name="Lapidus A."/>
            <person name="Barry K."/>
            <person name="Detter J.C."/>
            <person name="Glavina Del Rio T."/>
            <person name="Hammon N."/>
            <person name="Israni S."/>
            <person name="Dalin E."/>
            <person name="Tice H."/>
            <person name="Pitluck S."/>
            <person name="Chertkov O."/>
            <person name="Brettin T."/>
            <person name="Bruce D."/>
            <person name="Han C."/>
            <person name="Schmutz J."/>
            <person name="Larimer F."/>
            <person name="Land M.L."/>
            <person name="Hauser L."/>
            <person name="Kyrpides N."/>
            <person name="Mikhailova N."/>
            <person name="Ye Q."/>
            <person name="Zhou J."/>
            <person name="Richardson P."/>
            <person name="Fields M.W."/>
        </authorList>
    </citation>
    <scope>NUCLEOTIDE SEQUENCE [LARGE SCALE GENOMIC DNA]</scope>
    <source>
        <strain evidence="2">QYMF</strain>
    </source>
</reference>
<dbReference type="KEGG" id="amt:Amet_1351"/>
<evidence type="ECO:0000313" key="2">
    <source>
        <dbReference type="Proteomes" id="UP000001572"/>
    </source>
</evidence>
<dbReference type="Gene3D" id="1.10.3680.10">
    <property type="entry name" value="TerB-like"/>
    <property type="match status" value="1"/>
</dbReference>
<dbReference type="OrthoDB" id="1955363at2"/>
<name>A6TMY3_ALKMQ</name>
<proteinExistence type="predicted"/>